<gene>
    <name evidence="1" type="ORF">F5050DRAFT_829781</name>
</gene>
<protein>
    <submittedName>
        <fullName evidence="1">Uncharacterized protein</fullName>
    </submittedName>
</protein>
<evidence type="ECO:0000313" key="1">
    <source>
        <dbReference type="EMBL" id="KAJ3992939.1"/>
    </source>
</evidence>
<evidence type="ECO:0000313" key="2">
    <source>
        <dbReference type="Proteomes" id="UP001163828"/>
    </source>
</evidence>
<organism evidence="1 2">
    <name type="scientific">Lentinula boryana</name>
    <dbReference type="NCBI Taxonomy" id="40481"/>
    <lineage>
        <taxon>Eukaryota</taxon>
        <taxon>Fungi</taxon>
        <taxon>Dikarya</taxon>
        <taxon>Basidiomycota</taxon>
        <taxon>Agaricomycotina</taxon>
        <taxon>Agaricomycetes</taxon>
        <taxon>Agaricomycetidae</taxon>
        <taxon>Agaricales</taxon>
        <taxon>Marasmiineae</taxon>
        <taxon>Omphalotaceae</taxon>
        <taxon>Lentinula</taxon>
    </lineage>
</organism>
<reference evidence="1" key="1">
    <citation type="submission" date="2022-08" db="EMBL/GenBank/DDBJ databases">
        <authorList>
            <consortium name="DOE Joint Genome Institute"/>
            <person name="Min B."/>
            <person name="Riley R."/>
            <person name="Sierra-Patev S."/>
            <person name="Naranjo-Ortiz M."/>
            <person name="Looney B."/>
            <person name="Konkel Z."/>
            <person name="Slot J.C."/>
            <person name="Sakamoto Y."/>
            <person name="Steenwyk J.L."/>
            <person name="Rokas A."/>
            <person name="Carro J."/>
            <person name="Camarero S."/>
            <person name="Ferreira P."/>
            <person name="Molpeceres G."/>
            <person name="Ruiz-Duenas F.J."/>
            <person name="Serrano A."/>
            <person name="Henrissat B."/>
            <person name="Drula E."/>
            <person name="Hughes K.W."/>
            <person name="Mata J.L."/>
            <person name="Ishikawa N.K."/>
            <person name="Vargas-Isla R."/>
            <person name="Ushijima S."/>
            <person name="Smith C.A."/>
            <person name="Ahrendt S."/>
            <person name="Andreopoulos W."/>
            <person name="He G."/>
            <person name="Labutti K."/>
            <person name="Lipzen A."/>
            <person name="Ng V."/>
            <person name="Sandor L."/>
            <person name="Barry K."/>
            <person name="Martinez A.T."/>
            <person name="Xiao Y."/>
            <person name="Gibbons J.G."/>
            <person name="Terashima K."/>
            <person name="Hibbett D.S."/>
            <person name="Grigoriev I.V."/>
        </authorList>
    </citation>
    <scope>NUCLEOTIDE SEQUENCE</scope>
    <source>
        <strain evidence="1">TFB10827</strain>
    </source>
</reference>
<sequence>MVLAASLLGSSATTTVLTKKVATDICLQGEEISRANNELEKSRNINTTVLELLRRTESGTMDLQSASLQQGVRMRTLEKDLDEFRFNNGGLF</sequence>
<name>A0ABQ8Q4V9_9AGAR</name>
<dbReference type="Proteomes" id="UP001163828">
    <property type="component" value="Unassembled WGS sequence"/>
</dbReference>
<keyword evidence="2" id="KW-1185">Reference proteome</keyword>
<comment type="caution">
    <text evidence="1">The sequence shown here is derived from an EMBL/GenBank/DDBJ whole genome shotgun (WGS) entry which is preliminary data.</text>
</comment>
<dbReference type="EMBL" id="MU790807">
    <property type="protein sequence ID" value="KAJ3992939.1"/>
    <property type="molecule type" value="Genomic_DNA"/>
</dbReference>
<proteinExistence type="predicted"/>
<accession>A0ABQ8Q4V9</accession>